<keyword evidence="14" id="KW-0511">Multifunctional enzyme</keyword>
<dbReference type="OrthoDB" id="524799at2759"/>
<reference evidence="20 21" key="1">
    <citation type="submission" date="2015-05" db="EMBL/GenBank/DDBJ databases">
        <title>Distinctive expansion of gene families associated with plant cell wall degradation and secondary metabolism in the genomes of grapevine trunk pathogens.</title>
        <authorList>
            <person name="Lawrence D.P."/>
            <person name="Travadon R."/>
            <person name="Rolshausen P.E."/>
            <person name="Baumgartner K."/>
        </authorList>
    </citation>
    <scope>NUCLEOTIDE SEQUENCE [LARGE SCALE GENOMIC DNA]</scope>
    <source>
        <strain evidence="20">UCRPC4</strain>
    </source>
</reference>
<dbReference type="Gene3D" id="3.20.20.70">
    <property type="entry name" value="Aldolase class I"/>
    <property type="match status" value="2"/>
</dbReference>
<comment type="pathway">
    <text evidence="6 16">Amino-acid biosynthesis; L-tryptophan biosynthesis; L-tryptophan from chorismate: step 1/5.</text>
</comment>
<evidence type="ECO:0000256" key="3">
    <source>
        <dbReference type="ARBA" id="ARBA00003272"/>
    </source>
</evidence>
<evidence type="ECO:0000313" key="20">
    <source>
        <dbReference type="EMBL" id="KKY24145.1"/>
    </source>
</evidence>
<dbReference type="InterPro" id="IPR016302">
    <property type="entry name" value="Anthranilate_synth_II"/>
</dbReference>
<feature type="domain" description="Indole-3-glycerol phosphate synthase" evidence="18">
    <location>
        <begin position="252"/>
        <end position="514"/>
    </location>
</feature>
<dbReference type="InterPro" id="IPR029062">
    <property type="entry name" value="Class_I_gatase-like"/>
</dbReference>
<comment type="pathway">
    <text evidence="5 16">Amino-acid biosynthesis; L-tryptophan biosynthesis; L-tryptophan from chorismate: step 4/5.</text>
</comment>
<evidence type="ECO:0000259" key="19">
    <source>
        <dbReference type="Pfam" id="PF00697"/>
    </source>
</evidence>
<dbReference type="UniPathway" id="UPA00035">
    <property type="reaction ID" value="UER00040"/>
</dbReference>
<comment type="catalytic activity">
    <reaction evidence="15 16">
        <text>chorismate + L-glutamine = anthranilate + pyruvate + L-glutamate + H(+)</text>
        <dbReference type="Rhea" id="RHEA:21732"/>
        <dbReference type="ChEBI" id="CHEBI:15361"/>
        <dbReference type="ChEBI" id="CHEBI:15378"/>
        <dbReference type="ChEBI" id="CHEBI:16567"/>
        <dbReference type="ChEBI" id="CHEBI:29748"/>
        <dbReference type="ChEBI" id="CHEBI:29985"/>
        <dbReference type="ChEBI" id="CHEBI:58359"/>
        <dbReference type="EC" id="4.1.3.27"/>
    </reaction>
</comment>
<organism evidence="20 21">
    <name type="scientific">Phaeomoniella chlamydospora</name>
    <name type="common">Phaeoacremonium chlamydosporum</name>
    <dbReference type="NCBI Taxonomy" id="158046"/>
    <lineage>
        <taxon>Eukaryota</taxon>
        <taxon>Fungi</taxon>
        <taxon>Dikarya</taxon>
        <taxon>Ascomycota</taxon>
        <taxon>Pezizomycotina</taxon>
        <taxon>Eurotiomycetes</taxon>
        <taxon>Chaetothyriomycetidae</taxon>
        <taxon>Phaeomoniellales</taxon>
        <taxon>Phaeomoniellaceae</taxon>
        <taxon>Phaeomoniella</taxon>
    </lineage>
</organism>
<keyword evidence="10" id="KW-0315">Glutamine amidotransferase</keyword>
<evidence type="ECO:0000256" key="1">
    <source>
        <dbReference type="ARBA" id="ARBA00001164"/>
    </source>
</evidence>
<protein>
    <recommendedName>
        <fullName evidence="16">Multifunctional tryptophan biosynthesis protein</fullName>
    </recommendedName>
    <domain>
        <recommendedName>
            <fullName evidence="16">Anthranilate synthase component 2</fullName>
            <shortName evidence="16">AS</shortName>
            <ecNumber evidence="16">4.1.3.27</ecNumber>
        </recommendedName>
        <alternativeName>
            <fullName evidence="16">Anthranilate synthase, glutamine amidotransferase component</fullName>
        </alternativeName>
    </domain>
    <domain>
        <recommendedName>
            <fullName evidence="16">Indole-3-glycerol phosphate synthase</fullName>
            <shortName evidence="16">IGPS</shortName>
            <ecNumber evidence="16">4.1.1.48</ecNumber>
        </recommendedName>
    </domain>
    <domain>
        <recommendedName>
            <fullName evidence="16">N-(5'-phosphoribosyl)anthranilate isomerase</fullName>
            <shortName evidence="16">PRAI</shortName>
            <ecNumber evidence="16">5.3.1.24</ecNumber>
        </recommendedName>
    </domain>
</protein>
<dbReference type="PANTHER" id="PTHR43418:SF4">
    <property type="entry name" value="MULTIFUNCTIONAL TRYPTOPHAN BIOSYNTHESIS PROTEIN"/>
    <property type="match status" value="1"/>
</dbReference>
<gene>
    <name evidence="20" type="ORF">UCRPC4_g02611</name>
</gene>
<dbReference type="InterPro" id="IPR001468">
    <property type="entry name" value="Indole-3-GlycerolPSynthase_CS"/>
</dbReference>
<feature type="domain" description="N-(5'phosphoribosyl) anthranilate isomerase (PRAI)" evidence="19">
    <location>
        <begin position="568"/>
        <end position="756"/>
    </location>
</feature>
<dbReference type="GO" id="GO:0005829">
    <property type="term" value="C:cytosol"/>
    <property type="evidence" value="ECO:0007669"/>
    <property type="project" value="TreeGrafter"/>
</dbReference>
<name>A0A0G2H611_PHACM</name>
<sequence>MALTDHSPHQPSPAPKLANASNLILIDNYDSFTWNVYQYLVLEGATVTVYRNDKITLEELVAKRPTQLVISPGPGHPDTDSGVSIPALLHFSGKIPILGVCMGQQCMISAFGGKVDVTGEVLHGKTSPLRHDSKGVYEGLAQDLPVTRYHSLAGTHATIPACLEVSSWIAQGPNGGKGVIMGVRHREHVMEGVQFHPESILTEEGRKMFTNFLSMTGGTWANVHKGQSETKAPAVNDESKSIPTSKAKVSILEKIYQHRRQAVAAQKEIPSQRPSDLQAAYGLNIAPPQICFPGRLRKSPFPLSLMAEIKRASPSKGVIAISACAPAQARRYALAGASVISVLTEPEWFKGSIDDLRAVRQSLEGMPNRPAVLRKEFIFDEYQILEARLAGADTVLLIVKMLDIETLMRLYNYSRSLGMEPLVEVNTPEEMEIAVKLGSQVIGVNNRDLTSFEVDLGTTSRLMDQVPKETVVCALSGISGPKDVDAYHKDGVRAVLVGEALMRAKDTAAFIAELLGGSKTAVEKSSPPFMVKICGTRTPEAATAAIEAGADLVGIILVTGRSRCVDDKTALAISDVVKSTPKKRTAGISLNANAASEFFEFTAESLATSPRALLVGVFLDQPLSYILKKQQQLGLDVVQLHGSEPVEWASLIPVPVIHKFSPGDAGIGRRGYHDLSLLDSGAGGSGTKLDLCALKSTLDGDEGLNIMLAGGLTPSNVSEVLAELGTYRSRVVAVDVSSGVESDGKQDLKKIRQFVETAKSL</sequence>
<dbReference type="PIRSF" id="PIRSF001382">
    <property type="entry name" value="TrpG-trpC-trpF"/>
    <property type="match status" value="1"/>
</dbReference>
<dbReference type="AlphaFoldDB" id="A0A0G2H611"/>
<evidence type="ECO:0000256" key="14">
    <source>
        <dbReference type="ARBA" id="ARBA00023268"/>
    </source>
</evidence>
<dbReference type="PRINTS" id="PR00097">
    <property type="entry name" value="ANTSNTHASEII"/>
</dbReference>
<dbReference type="CDD" id="cd00331">
    <property type="entry name" value="IGPS"/>
    <property type="match status" value="1"/>
</dbReference>
<dbReference type="PROSITE" id="PS51273">
    <property type="entry name" value="GATASE_TYPE_1"/>
    <property type="match status" value="1"/>
</dbReference>
<dbReference type="PRINTS" id="PR00096">
    <property type="entry name" value="GATASE"/>
</dbReference>
<dbReference type="FunFam" id="3.40.50.880:FF:000031">
    <property type="entry name" value="Multifunctional tryptophan biosynthesis protein"/>
    <property type="match status" value="1"/>
</dbReference>
<dbReference type="InterPro" id="IPR013785">
    <property type="entry name" value="Aldolase_TIM"/>
</dbReference>
<comment type="catalytic activity">
    <reaction evidence="1 16">
        <text>N-(5-phospho-beta-D-ribosyl)anthranilate = 1-(2-carboxyphenylamino)-1-deoxy-D-ribulose 5-phosphate</text>
        <dbReference type="Rhea" id="RHEA:21540"/>
        <dbReference type="ChEBI" id="CHEBI:18277"/>
        <dbReference type="ChEBI" id="CHEBI:58613"/>
        <dbReference type="EC" id="5.3.1.24"/>
    </reaction>
</comment>
<keyword evidence="11 16" id="KW-0057">Aromatic amino acid biosynthesis</keyword>
<dbReference type="PANTHER" id="PTHR43418">
    <property type="entry name" value="MULTIFUNCTIONAL TRYPTOPHAN BIOSYNTHESIS PROTEIN-RELATED"/>
    <property type="match status" value="1"/>
</dbReference>
<comment type="pathway">
    <text evidence="4 16">Amino-acid biosynthesis; L-tryptophan biosynthesis; L-tryptophan from chorismate: step 3/5.</text>
</comment>
<accession>A0A0G2H611</accession>
<evidence type="ECO:0000256" key="2">
    <source>
        <dbReference type="ARBA" id="ARBA00001633"/>
    </source>
</evidence>
<dbReference type="EC" id="4.1.1.48" evidence="16"/>
<dbReference type="GO" id="GO:0004425">
    <property type="term" value="F:indole-3-glycerol-phosphate synthase activity"/>
    <property type="evidence" value="ECO:0007669"/>
    <property type="project" value="UniProtKB-UniRule"/>
</dbReference>
<proteinExistence type="inferred from homology"/>
<dbReference type="Pfam" id="PF00697">
    <property type="entry name" value="PRAI"/>
    <property type="match status" value="1"/>
</dbReference>
<evidence type="ECO:0000256" key="9">
    <source>
        <dbReference type="ARBA" id="ARBA00022822"/>
    </source>
</evidence>
<keyword evidence="21" id="KW-1185">Reference proteome</keyword>
<keyword evidence="7 16" id="KW-0028">Amino-acid biosynthesis</keyword>
<evidence type="ECO:0000259" key="17">
    <source>
        <dbReference type="Pfam" id="PF00117"/>
    </source>
</evidence>
<dbReference type="GO" id="GO:0004640">
    <property type="term" value="F:phosphoribosylanthranilate isomerase activity"/>
    <property type="evidence" value="ECO:0007669"/>
    <property type="project" value="UniProtKB-UniRule"/>
</dbReference>
<keyword evidence="9 16" id="KW-0822">Tryptophan biosynthesis</keyword>
<dbReference type="EC" id="4.1.3.27" evidence="16"/>
<dbReference type="SUPFAM" id="SSF52317">
    <property type="entry name" value="Class I glutamine amidotransferase-like"/>
    <property type="match status" value="1"/>
</dbReference>
<reference evidence="20 21" key="2">
    <citation type="submission" date="2015-05" db="EMBL/GenBank/DDBJ databases">
        <authorList>
            <person name="Morales-Cruz A."/>
            <person name="Amrine K.C."/>
            <person name="Cantu D."/>
        </authorList>
    </citation>
    <scope>NUCLEOTIDE SEQUENCE [LARGE SCALE GENOMIC DNA]</scope>
    <source>
        <strain evidence="20">UCRPC4</strain>
    </source>
</reference>
<dbReference type="InterPro" id="IPR013798">
    <property type="entry name" value="Indole-3-glycerol_P_synth_dom"/>
</dbReference>
<evidence type="ECO:0000256" key="13">
    <source>
        <dbReference type="ARBA" id="ARBA00023239"/>
    </source>
</evidence>
<dbReference type="CDD" id="cd00405">
    <property type="entry name" value="PRAI"/>
    <property type="match status" value="1"/>
</dbReference>
<dbReference type="EMBL" id="LCWF01000063">
    <property type="protein sequence ID" value="KKY24145.1"/>
    <property type="molecule type" value="Genomic_DNA"/>
</dbReference>
<evidence type="ECO:0000256" key="8">
    <source>
        <dbReference type="ARBA" id="ARBA00022793"/>
    </source>
</evidence>
<comment type="function">
    <text evidence="3 16">Trifunctional enzyme bearing the Gln amidotransferase (GATase) domain of anthranilate synthase, indole-glycerolphosphate synthase, and phosphoribosylanthranilate isomerase activities.</text>
</comment>
<dbReference type="NCBIfam" id="TIGR00566">
    <property type="entry name" value="trpG_papA"/>
    <property type="match status" value="1"/>
</dbReference>
<evidence type="ECO:0000256" key="15">
    <source>
        <dbReference type="ARBA" id="ARBA00047683"/>
    </source>
</evidence>
<dbReference type="GO" id="GO:0000162">
    <property type="term" value="P:L-tryptophan biosynthetic process"/>
    <property type="evidence" value="ECO:0007669"/>
    <property type="project" value="UniProtKB-UniRule"/>
</dbReference>
<keyword evidence="8 16" id="KW-0210">Decarboxylase</keyword>
<dbReference type="InterPro" id="IPR011060">
    <property type="entry name" value="RibuloseP-bd_barrel"/>
</dbReference>
<dbReference type="InterPro" id="IPR001240">
    <property type="entry name" value="PRAI_dom"/>
</dbReference>
<evidence type="ECO:0000256" key="16">
    <source>
        <dbReference type="PIRNR" id="PIRNR001382"/>
    </source>
</evidence>
<dbReference type="CDD" id="cd01743">
    <property type="entry name" value="GATase1_Anthranilate_Synthase"/>
    <property type="match status" value="1"/>
</dbReference>
<dbReference type="Proteomes" id="UP000053317">
    <property type="component" value="Unassembled WGS sequence"/>
</dbReference>
<keyword evidence="13 16" id="KW-0456">Lyase</keyword>
<dbReference type="Gene3D" id="3.40.50.880">
    <property type="match status" value="1"/>
</dbReference>
<dbReference type="InterPro" id="IPR050472">
    <property type="entry name" value="Anth_synth/Amidotransfase"/>
</dbReference>
<evidence type="ECO:0000256" key="4">
    <source>
        <dbReference type="ARBA" id="ARBA00004664"/>
    </source>
</evidence>
<dbReference type="EC" id="5.3.1.24" evidence="16"/>
<feature type="domain" description="Glutamine amidotransferase" evidence="17">
    <location>
        <begin position="25"/>
        <end position="213"/>
    </location>
</feature>
<dbReference type="FunFam" id="3.20.20.70:FF:000136">
    <property type="entry name" value="Multifunctional tryptophan biosynthesis protein"/>
    <property type="match status" value="1"/>
</dbReference>
<evidence type="ECO:0000256" key="11">
    <source>
        <dbReference type="ARBA" id="ARBA00023141"/>
    </source>
</evidence>
<dbReference type="SUPFAM" id="SSF51366">
    <property type="entry name" value="Ribulose-phoshate binding barrel"/>
    <property type="match status" value="2"/>
</dbReference>
<keyword evidence="12 16" id="KW-0413">Isomerase</keyword>
<comment type="caution">
    <text evidence="20">The sequence shown here is derived from an EMBL/GenBank/DDBJ whole genome shotgun (WGS) entry which is preliminary data.</text>
</comment>
<dbReference type="GO" id="GO:0004049">
    <property type="term" value="F:anthranilate synthase activity"/>
    <property type="evidence" value="ECO:0007669"/>
    <property type="project" value="UniProtKB-UniRule"/>
</dbReference>
<dbReference type="Pfam" id="PF00218">
    <property type="entry name" value="IGPS"/>
    <property type="match status" value="1"/>
</dbReference>
<dbReference type="Pfam" id="PF00117">
    <property type="entry name" value="GATase"/>
    <property type="match status" value="1"/>
</dbReference>
<dbReference type="InterPro" id="IPR006221">
    <property type="entry name" value="TrpG/PapA_dom"/>
</dbReference>
<dbReference type="PROSITE" id="PS00614">
    <property type="entry name" value="IGPS"/>
    <property type="match status" value="1"/>
</dbReference>
<evidence type="ECO:0000256" key="5">
    <source>
        <dbReference type="ARBA" id="ARBA00004696"/>
    </source>
</evidence>
<comment type="catalytic activity">
    <reaction evidence="2 16">
        <text>1-(2-carboxyphenylamino)-1-deoxy-D-ribulose 5-phosphate + H(+) = (1S,2R)-1-C-(indol-3-yl)glycerol 3-phosphate + CO2 + H2O</text>
        <dbReference type="Rhea" id="RHEA:23476"/>
        <dbReference type="ChEBI" id="CHEBI:15377"/>
        <dbReference type="ChEBI" id="CHEBI:15378"/>
        <dbReference type="ChEBI" id="CHEBI:16526"/>
        <dbReference type="ChEBI" id="CHEBI:58613"/>
        <dbReference type="ChEBI" id="CHEBI:58866"/>
        <dbReference type="EC" id="4.1.1.48"/>
    </reaction>
</comment>
<evidence type="ECO:0000256" key="12">
    <source>
        <dbReference type="ARBA" id="ARBA00023235"/>
    </source>
</evidence>
<evidence type="ECO:0000313" key="21">
    <source>
        <dbReference type="Proteomes" id="UP000053317"/>
    </source>
</evidence>
<evidence type="ECO:0000256" key="7">
    <source>
        <dbReference type="ARBA" id="ARBA00022605"/>
    </source>
</evidence>
<dbReference type="InterPro" id="IPR017926">
    <property type="entry name" value="GATASE"/>
</dbReference>
<evidence type="ECO:0000256" key="6">
    <source>
        <dbReference type="ARBA" id="ARBA00004873"/>
    </source>
</evidence>
<evidence type="ECO:0000256" key="10">
    <source>
        <dbReference type="ARBA" id="ARBA00022962"/>
    </source>
</evidence>
<dbReference type="HAMAP" id="MF_00135">
    <property type="entry name" value="PRAI"/>
    <property type="match status" value="1"/>
</dbReference>
<evidence type="ECO:0000259" key="18">
    <source>
        <dbReference type="Pfam" id="PF00218"/>
    </source>
</evidence>